<evidence type="ECO:0000256" key="2">
    <source>
        <dbReference type="ARBA" id="ARBA00011881"/>
    </source>
</evidence>
<dbReference type="SUPFAM" id="SSF51735">
    <property type="entry name" value="NAD(P)-binding Rossmann-fold domains"/>
    <property type="match status" value="1"/>
</dbReference>
<dbReference type="SUPFAM" id="SSF50129">
    <property type="entry name" value="GroES-like"/>
    <property type="match status" value="1"/>
</dbReference>
<dbReference type="Pfam" id="PF08240">
    <property type="entry name" value="ADH_N"/>
    <property type="match status" value="1"/>
</dbReference>
<dbReference type="Proteomes" id="UP001589738">
    <property type="component" value="Unassembled WGS sequence"/>
</dbReference>
<dbReference type="NCBIfam" id="TIGR02817">
    <property type="entry name" value="adh_fam_1"/>
    <property type="match status" value="1"/>
</dbReference>
<dbReference type="InterPro" id="IPR002364">
    <property type="entry name" value="Quin_OxRdtase/zeta-crystal_CS"/>
</dbReference>
<keyword evidence="6" id="KW-0560">Oxidoreductase</keyword>
<comment type="similarity">
    <text evidence="6">Belongs to the zinc-containing alcohol dehydrogenase family. Quinone oxidoreductase subfamily.</text>
</comment>
<dbReference type="Gene3D" id="3.40.50.720">
    <property type="entry name" value="NAD(P)-binding Rossmann-like Domain"/>
    <property type="match status" value="1"/>
</dbReference>
<dbReference type="EMBL" id="JBHLUU010000014">
    <property type="protein sequence ID" value="MFC0474127.1"/>
    <property type="molecule type" value="Genomic_DNA"/>
</dbReference>
<dbReference type="InterPro" id="IPR020843">
    <property type="entry name" value="ER"/>
</dbReference>
<sequence>MKAVGLYKYLPIDHEDSLIDINIKKPSARGRDLLVEIKAISVNPVDTKVRSPKNVEETDPKILGWDATGVVVEVGEECTLFQPGDEVFYSGSLNRPGTYSEYHLVDERIVGKKPQTLNFAEAAAMPLTSITAWEALFERLGIDTTNKNENRSKTILIIGGAGGVGSIAIQLAKWAGLQVVATASREETVMWVKDCGADFVINHYGSLKDQLVNLQIKNVDYILCSNDTDQHWNAMGEVIKPQGKICSIVDNKYPIELNTLKSKSVTFVWEFMFTKAMFETEDMISQHHILNKVSKLIDEGMLKTTLKETLTPIHAENLRKAHRMLESGKTIGKIVLESFK</sequence>
<evidence type="ECO:0000259" key="7">
    <source>
        <dbReference type="SMART" id="SM00829"/>
    </source>
</evidence>
<dbReference type="Pfam" id="PF13602">
    <property type="entry name" value="ADH_zinc_N_2"/>
    <property type="match status" value="1"/>
</dbReference>
<dbReference type="CDD" id="cd08252">
    <property type="entry name" value="AL_MDR"/>
    <property type="match status" value="1"/>
</dbReference>
<dbReference type="InterPro" id="IPR011032">
    <property type="entry name" value="GroES-like_sf"/>
</dbReference>
<dbReference type="InterPro" id="IPR036291">
    <property type="entry name" value="NAD(P)-bd_dom_sf"/>
</dbReference>
<dbReference type="SMART" id="SM00829">
    <property type="entry name" value="PKS_ER"/>
    <property type="match status" value="1"/>
</dbReference>
<dbReference type="InterPro" id="IPR013154">
    <property type="entry name" value="ADH-like_N"/>
</dbReference>
<evidence type="ECO:0000313" key="9">
    <source>
        <dbReference type="Proteomes" id="UP001589738"/>
    </source>
</evidence>
<comment type="subunit">
    <text evidence="2">Homotetramer.</text>
</comment>
<keyword evidence="3" id="KW-0963">Cytoplasm</keyword>
<dbReference type="InterPro" id="IPR014182">
    <property type="entry name" value="ADH_Zn_typ-1"/>
</dbReference>
<keyword evidence="6" id="KW-0862">Zinc</keyword>
<organism evidence="8 9">
    <name type="scientific">Robertmurraya beringensis</name>
    <dbReference type="NCBI Taxonomy" id="641660"/>
    <lineage>
        <taxon>Bacteria</taxon>
        <taxon>Bacillati</taxon>
        <taxon>Bacillota</taxon>
        <taxon>Bacilli</taxon>
        <taxon>Bacillales</taxon>
        <taxon>Bacillaceae</taxon>
        <taxon>Robertmurraya</taxon>
    </lineage>
</organism>
<evidence type="ECO:0000256" key="5">
    <source>
        <dbReference type="ARBA" id="ARBA00022884"/>
    </source>
</evidence>
<dbReference type="PANTHER" id="PTHR44154:SF1">
    <property type="entry name" value="QUINONE OXIDOREDUCTASE"/>
    <property type="match status" value="1"/>
</dbReference>
<protein>
    <recommendedName>
        <fullName evidence="6">Zinc-type alcohol dehydrogenase-like protein</fullName>
    </recommendedName>
</protein>
<reference evidence="8 9" key="1">
    <citation type="submission" date="2024-09" db="EMBL/GenBank/DDBJ databases">
        <authorList>
            <person name="Sun Q."/>
            <person name="Mori K."/>
        </authorList>
    </citation>
    <scope>NUCLEOTIDE SEQUENCE [LARGE SCALE GENOMIC DNA]</scope>
    <source>
        <strain evidence="8 9">CGMCC 1.9126</strain>
    </source>
</reference>
<evidence type="ECO:0000256" key="3">
    <source>
        <dbReference type="ARBA" id="ARBA00022490"/>
    </source>
</evidence>
<accession>A0ABV6KLE2</accession>
<proteinExistence type="inferred from homology"/>
<dbReference type="PANTHER" id="PTHR44154">
    <property type="entry name" value="QUINONE OXIDOREDUCTASE"/>
    <property type="match status" value="1"/>
</dbReference>
<keyword evidence="9" id="KW-1185">Reference proteome</keyword>
<comment type="subcellular location">
    <subcellularLocation>
        <location evidence="1">Cytoplasm</location>
    </subcellularLocation>
</comment>
<evidence type="ECO:0000256" key="1">
    <source>
        <dbReference type="ARBA" id="ARBA00004496"/>
    </source>
</evidence>
<dbReference type="RefSeq" id="WP_377057536.1">
    <property type="nucleotide sequence ID" value="NZ_JBHLUU010000014.1"/>
</dbReference>
<dbReference type="InterPro" id="IPR051603">
    <property type="entry name" value="Zinc-ADH_QOR/CCCR"/>
</dbReference>
<keyword evidence="5" id="KW-0694">RNA-binding</keyword>
<dbReference type="Gene3D" id="3.90.180.10">
    <property type="entry name" value="Medium-chain alcohol dehydrogenases, catalytic domain"/>
    <property type="match status" value="1"/>
</dbReference>
<keyword evidence="6" id="KW-0479">Metal-binding</keyword>
<evidence type="ECO:0000256" key="6">
    <source>
        <dbReference type="RuleBase" id="RU364000"/>
    </source>
</evidence>
<keyword evidence="4" id="KW-0521">NADP</keyword>
<gene>
    <name evidence="8" type="ORF">ACFFHF_02310</name>
</gene>
<evidence type="ECO:0000313" key="8">
    <source>
        <dbReference type="EMBL" id="MFC0474127.1"/>
    </source>
</evidence>
<name>A0ABV6KLE2_9BACI</name>
<evidence type="ECO:0000256" key="4">
    <source>
        <dbReference type="ARBA" id="ARBA00022857"/>
    </source>
</evidence>
<dbReference type="PROSITE" id="PS01162">
    <property type="entry name" value="QOR_ZETA_CRYSTAL"/>
    <property type="match status" value="1"/>
</dbReference>
<feature type="domain" description="Enoyl reductase (ER)" evidence="7">
    <location>
        <begin position="17"/>
        <end position="336"/>
    </location>
</feature>
<comment type="caution">
    <text evidence="8">The sequence shown here is derived from an EMBL/GenBank/DDBJ whole genome shotgun (WGS) entry which is preliminary data.</text>
</comment>